<comment type="cofactor">
    <cofactor evidence="6">
        <name>FMN</name>
        <dbReference type="ChEBI" id="CHEBI:58210"/>
    </cofactor>
    <text evidence="6">Binds 1 FMN per subunit.</text>
</comment>
<dbReference type="GO" id="GO:0016652">
    <property type="term" value="F:oxidoreductase activity, acting on NAD(P)H as acceptor"/>
    <property type="evidence" value="ECO:0007669"/>
    <property type="project" value="UniProtKB-UniRule"/>
</dbReference>
<dbReference type="Proteomes" id="UP000218767">
    <property type="component" value="Unassembled WGS sequence"/>
</dbReference>
<dbReference type="AlphaFoldDB" id="A0A2A4WUJ1"/>
<dbReference type="Gene3D" id="3.40.50.360">
    <property type="match status" value="1"/>
</dbReference>
<dbReference type="InterPro" id="IPR050104">
    <property type="entry name" value="FMN-dep_NADH:Q_OxRdtase_AzoR1"/>
</dbReference>
<keyword evidence="1 6" id="KW-0285">Flavoprotein</keyword>
<dbReference type="GO" id="GO:0010181">
    <property type="term" value="F:FMN binding"/>
    <property type="evidence" value="ECO:0007669"/>
    <property type="project" value="UniProtKB-UniRule"/>
</dbReference>
<name>A0A2A4WUJ1_9GAMM</name>
<keyword evidence="4 6" id="KW-0520">NAD</keyword>
<dbReference type="InterPro" id="IPR023048">
    <property type="entry name" value="NADH:quinone_OxRdtase_FMN_depd"/>
</dbReference>
<dbReference type="InterPro" id="IPR003680">
    <property type="entry name" value="Flavodoxin_fold"/>
</dbReference>
<comment type="function">
    <text evidence="6">Quinone reductase that provides resistance to thiol-specific stress caused by electrophilic quinones.</text>
</comment>
<comment type="catalytic activity">
    <reaction evidence="5">
        <text>N,N-dimethyl-1,4-phenylenediamine + anthranilate + 2 NAD(+) = 2-(4-dimethylaminophenyl)diazenylbenzoate + 2 NADH + 2 H(+)</text>
        <dbReference type="Rhea" id="RHEA:55872"/>
        <dbReference type="ChEBI" id="CHEBI:15378"/>
        <dbReference type="ChEBI" id="CHEBI:15783"/>
        <dbReference type="ChEBI" id="CHEBI:16567"/>
        <dbReference type="ChEBI" id="CHEBI:57540"/>
        <dbReference type="ChEBI" id="CHEBI:57945"/>
        <dbReference type="ChEBI" id="CHEBI:71579"/>
        <dbReference type="EC" id="1.7.1.17"/>
    </reaction>
    <physiologicalReaction direction="right-to-left" evidence="5">
        <dbReference type="Rhea" id="RHEA:55874"/>
    </physiologicalReaction>
</comment>
<evidence type="ECO:0000256" key="1">
    <source>
        <dbReference type="ARBA" id="ARBA00022630"/>
    </source>
</evidence>
<dbReference type="EMBL" id="NVUL01000112">
    <property type="protein sequence ID" value="PCI73884.1"/>
    <property type="molecule type" value="Genomic_DNA"/>
</dbReference>
<evidence type="ECO:0000256" key="5">
    <source>
        <dbReference type="ARBA" id="ARBA00048542"/>
    </source>
</evidence>
<dbReference type="GO" id="GO:0009055">
    <property type="term" value="F:electron transfer activity"/>
    <property type="evidence" value="ECO:0007669"/>
    <property type="project" value="UniProtKB-UniRule"/>
</dbReference>
<comment type="similarity">
    <text evidence="6">Belongs to the azoreductase type 1 family.</text>
</comment>
<sequence length="207" mass="22344">MKNVLRITTSILGEGSVSSQLMAELVTKLGTEEALKVTERNFANQAIPHLDGPWLTALSTAHADRSPEQQAKVAFSDQLITELQAADILVIGLPMYNFSLPSMLKAWVDHIARAGVTFKYTDNGSVGLLGGKKVYLVAAMGGIHETGATDFLRPYMKQVLDFVGLSDVEFVTADGLNMGPERREQGLNGARRQIGNIQSIATQEVAA</sequence>
<dbReference type="GO" id="GO:0016655">
    <property type="term" value="F:oxidoreductase activity, acting on NAD(P)H, quinone or similar compound as acceptor"/>
    <property type="evidence" value="ECO:0007669"/>
    <property type="project" value="InterPro"/>
</dbReference>
<comment type="catalytic activity">
    <reaction evidence="6">
        <text>2 a quinone + NADH + H(+) = 2 a 1,4-benzosemiquinone + NAD(+)</text>
        <dbReference type="Rhea" id="RHEA:65952"/>
        <dbReference type="ChEBI" id="CHEBI:15378"/>
        <dbReference type="ChEBI" id="CHEBI:57540"/>
        <dbReference type="ChEBI" id="CHEBI:57945"/>
        <dbReference type="ChEBI" id="CHEBI:132124"/>
        <dbReference type="ChEBI" id="CHEBI:134225"/>
    </reaction>
</comment>
<protein>
    <recommendedName>
        <fullName evidence="6">FMN dependent NADH:quinone oxidoreductase</fullName>
        <ecNumber evidence="6">1.6.5.-</ecNumber>
    </recommendedName>
    <alternativeName>
        <fullName evidence="6">Azo-dye reductase</fullName>
    </alternativeName>
    <alternativeName>
        <fullName evidence="6">FMN-dependent NADH-azo compound oxidoreductase</fullName>
    </alternativeName>
    <alternativeName>
        <fullName evidence="6">FMN-dependent NADH-azoreductase</fullName>
        <ecNumber evidence="6">1.7.1.17</ecNumber>
    </alternativeName>
</protein>
<keyword evidence="3 6" id="KW-0560">Oxidoreductase</keyword>
<dbReference type="HAMAP" id="MF_01216">
    <property type="entry name" value="Azoreductase_type1"/>
    <property type="match status" value="1"/>
</dbReference>
<dbReference type="EC" id="1.6.5.-" evidence="6"/>
<keyword evidence="2 6" id="KW-0288">FMN</keyword>
<evidence type="ECO:0000259" key="7">
    <source>
        <dbReference type="Pfam" id="PF02525"/>
    </source>
</evidence>
<dbReference type="PANTHER" id="PTHR43741:SF2">
    <property type="entry name" value="FMN-DEPENDENT NADH:QUINONE OXIDOREDUCTASE"/>
    <property type="match status" value="1"/>
</dbReference>
<gene>
    <name evidence="6" type="primary">azoR</name>
    <name evidence="8" type="ORF">COB20_15710</name>
</gene>
<dbReference type="SUPFAM" id="SSF52218">
    <property type="entry name" value="Flavoproteins"/>
    <property type="match status" value="1"/>
</dbReference>
<comment type="subunit">
    <text evidence="6">Homodimer.</text>
</comment>
<comment type="caution">
    <text evidence="8">The sequence shown here is derived from an EMBL/GenBank/DDBJ whole genome shotgun (WGS) entry which is preliminary data.</text>
</comment>
<dbReference type="InterPro" id="IPR029039">
    <property type="entry name" value="Flavoprotein-like_sf"/>
</dbReference>
<comment type="function">
    <text evidence="6">Also exhibits azoreductase activity. Catalyzes the reductive cleavage of the azo bond in aromatic azo compounds to the corresponding amines.</text>
</comment>
<dbReference type="PANTHER" id="PTHR43741">
    <property type="entry name" value="FMN-DEPENDENT NADH-AZOREDUCTASE 1"/>
    <property type="match status" value="1"/>
</dbReference>
<evidence type="ECO:0000256" key="4">
    <source>
        <dbReference type="ARBA" id="ARBA00023027"/>
    </source>
</evidence>
<evidence type="ECO:0000256" key="3">
    <source>
        <dbReference type="ARBA" id="ARBA00023002"/>
    </source>
</evidence>
<accession>A0A2A4WUJ1</accession>
<reference evidence="9" key="1">
    <citation type="submission" date="2017-08" db="EMBL/GenBank/DDBJ databases">
        <title>A dynamic microbial community with high functional redundancy inhabits the cold, oxic subseafloor aquifer.</title>
        <authorList>
            <person name="Tully B.J."/>
            <person name="Wheat C.G."/>
            <person name="Glazer B.T."/>
            <person name="Huber J.A."/>
        </authorList>
    </citation>
    <scope>NUCLEOTIDE SEQUENCE [LARGE SCALE GENOMIC DNA]</scope>
</reference>
<feature type="domain" description="Flavodoxin-like fold" evidence="7">
    <location>
        <begin position="2"/>
        <end position="195"/>
    </location>
</feature>
<evidence type="ECO:0000313" key="8">
    <source>
        <dbReference type="EMBL" id="PCI73884.1"/>
    </source>
</evidence>
<feature type="binding site" evidence="6">
    <location>
        <position position="10"/>
    </location>
    <ligand>
        <name>FMN</name>
        <dbReference type="ChEBI" id="CHEBI:58210"/>
    </ligand>
</feature>
<organism evidence="8 9">
    <name type="scientific">SAR86 cluster bacterium</name>
    <dbReference type="NCBI Taxonomy" id="2030880"/>
    <lineage>
        <taxon>Bacteria</taxon>
        <taxon>Pseudomonadati</taxon>
        <taxon>Pseudomonadota</taxon>
        <taxon>Gammaproteobacteria</taxon>
        <taxon>SAR86 cluster</taxon>
    </lineage>
</organism>
<evidence type="ECO:0000256" key="6">
    <source>
        <dbReference type="HAMAP-Rule" id="MF_01216"/>
    </source>
</evidence>
<evidence type="ECO:0000256" key="2">
    <source>
        <dbReference type="ARBA" id="ARBA00022643"/>
    </source>
</evidence>
<feature type="binding site" evidence="6">
    <location>
        <begin position="95"/>
        <end position="98"/>
    </location>
    <ligand>
        <name>FMN</name>
        <dbReference type="ChEBI" id="CHEBI:58210"/>
    </ligand>
</feature>
<dbReference type="EC" id="1.7.1.17" evidence="6"/>
<comment type="caution">
    <text evidence="6">Lacks conserved residue(s) required for the propagation of feature annotation.</text>
</comment>
<proteinExistence type="inferred from homology"/>
<dbReference type="Pfam" id="PF02525">
    <property type="entry name" value="Flavodoxin_2"/>
    <property type="match status" value="1"/>
</dbReference>
<evidence type="ECO:0000313" key="9">
    <source>
        <dbReference type="Proteomes" id="UP000218767"/>
    </source>
</evidence>
<feature type="binding site" evidence="6">
    <location>
        <begin position="16"/>
        <end position="18"/>
    </location>
    <ligand>
        <name>FMN</name>
        <dbReference type="ChEBI" id="CHEBI:58210"/>
    </ligand>
</feature>